<dbReference type="PROSITE" id="PS50867">
    <property type="entry name" value="PRE_SET"/>
    <property type="match status" value="1"/>
</dbReference>
<accession>A0A438GM94</accession>
<dbReference type="Pfam" id="PF00856">
    <property type="entry name" value="SET"/>
    <property type="match status" value="1"/>
</dbReference>
<dbReference type="InterPro" id="IPR046341">
    <property type="entry name" value="SET_dom_sf"/>
</dbReference>
<dbReference type="Proteomes" id="UP000288805">
    <property type="component" value="Unassembled WGS sequence"/>
</dbReference>
<dbReference type="Pfam" id="PF13966">
    <property type="entry name" value="zf-RVT"/>
    <property type="match status" value="1"/>
</dbReference>
<feature type="domain" description="C2H2-type" evidence="7">
    <location>
        <begin position="961"/>
        <end position="989"/>
    </location>
</feature>
<evidence type="ECO:0000256" key="4">
    <source>
        <dbReference type="ARBA" id="ARBA00022679"/>
    </source>
</evidence>
<keyword evidence="6" id="KW-0479">Metal-binding</keyword>
<feature type="domain" description="Pre-SET" evidence="9">
    <location>
        <begin position="1313"/>
        <end position="1389"/>
    </location>
</feature>
<comment type="subcellular location">
    <subcellularLocation>
        <location evidence="1">Chromosome</location>
    </subcellularLocation>
</comment>
<keyword evidence="2" id="KW-0158">Chromosome</keyword>
<dbReference type="Pfam" id="PF05033">
    <property type="entry name" value="Pre-SET"/>
    <property type="match status" value="1"/>
</dbReference>
<dbReference type="Gene3D" id="3.30.160.60">
    <property type="entry name" value="Classic Zinc Finger"/>
    <property type="match status" value="1"/>
</dbReference>
<dbReference type="InterPro" id="IPR001214">
    <property type="entry name" value="SET_dom"/>
</dbReference>
<dbReference type="PROSITE" id="PS50868">
    <property type="entry name" value="POST_SET"/>
    <property type="match status" value="1"/>
</dbReference>
<dbReference type="GO" id="GO:0008270">
    <property type="term" value="F:zinc ion binding"/>
    <property type="evidence" value="ECO:0007669"/>
    <property type="project" value="UniProtKB-KW"/>
</dbReference>
<dbReference type="EMBL" id="QGNW01000395">
    <property type="protein sequence ID" value="RVW73298.1"/>
    <property type="molecule type" value="Genomic_DNA"/>
</dbReference>
<keyword evidence="5" id="KW-0949">S-adenosyl-L-methionine</keyword>
<dbReference type="PROSITE" id="PS00028">
    <property type="entry name" value="ZINC_FINGER_C2H2_1"/>
    <property type="match status" value="3"/>
</dbReference>
<sequence>MLFRAEETGLTEGFSVGRDRTRVSLLQFADDTIFFSKASMEHLQNLKIILLVFGQVSGLKINLEKSTISGLPLGGNPKTIGFWDPVVERISRRLDGWKKAYLSLGGRITLIQSCLSHIPSYFLSLFKIPASVASKIEKMQRNFLWSGAEEGRKIILLDGRKWLWRFPRERSGLWYKVIGSIYGTHPNGWDANMVVRWSHRCPWKAIAQVFQEFSPFVRLVVGNGERIRFWEDLWWEIDLLQRLMSSLSSVRFSPSLADSRAWSLSSSVLWSSKVPSKVKALAWIVAHGKVNTNDKLQLRRPYKALCPQWCILCKANGESIDHLFLHCPVTIGLWNKLFKMAGLDWVPPRSFEDIVARAKQEDFEDKGRSEETLWDLILFYSTLWASCSAAFRGVPLNVLQLNWSEELFGSILWNEVSSLWDAPVQPELGSEWKTWKHEVMKWKRPKLEVRRAETHASVVETGGLHQAVTFDIDSGFFDSRDIVHDAPSASEPYKEEVFGEGAVTTNSPGSATDRWNEIVVESGNPELFQTKDVEMTPVSEVVAKKSLDPGNKNRQCIAFIEAKGRQCVRWANDGDVYCCVHLASRFVGNSAKADVAPPVDMPMCEGTTTLGTRCKHRSLYGSSFFENPLQVDPISVVKGDNFERKHNLIENPEYSSKGYMSAEVLHCIGSCPEDGGDPCLESPKRHSLYCEKHLPSWLKRARNGKSRIISKEVFIDLLRNCCSQEQKLHLHQACELFYRLFKSILSLRNPVPREVQLQWALSEASKESGVGEFLTKLVCSEKDKLMRLWGFNADTDVQVSSSVMEEAVPVPVAIVSGCDTEKTIKCKICSEEFPDDQAIGKHWMDNHKKESQWLFRGYACAICLDSFTNRKVLESHVQDRHHVQFVEQCMLFQCIPCGSHFGNTEALWLHVVSVHPVDFRLSTVTQQHNVSAGEDSPQKLELGTSASMENHTEGQGGFRKFICRFCGLKFDLLPDLGRHHQAAHMGPNLVSSRPGKKGVRYYAYRLKSGRLSRPRFKKGLGAASFKIRNRSTANMKKRIQASTSTSSGGLRAPSHVTEPVSLGRLVESQCSDVAKILFSEIQKTRSRPSNLDILSIARSTCCKVNLQALLEGKYGVLPERLYLKAAKLCSEHNIQVSWHQDGFVCPNGCKPVSNAHLPSLLMPHSNGSIGHGSGSLDPVSEEWEMDECHYVIDSRHFGNTLLQKDVVVCDDISFGQESVPIACVVDEDLLDSLHILADGSDGQITRYSMPWRALPMSQSHCLTSPLVLMQSDPDWPNGRSCNLLMKWLPVCHATVVLPPSPHASGLCQISWQLGCACLHSTCSPERCDHVYLFDNDYSDAKDIYGKPMSGRFPYDEKGRIILEEGYLVYECNGKCSCNRTCQNRVLQNGVRVKLEVFRTEEKGWAVRAGEAILRGTFICEYIGEVLSEQEADKRGNNRHGEEGCSYFYDIDSHINDMSRLVEGQVPYVIDATRYGNVSRFINHSCSPNLINHQVLVESMDCQLAHIGLFANRDISLGEELTYDYRYKPLPGEGYPCHCGASKCRGRLH</sequence>
<evidence type="ECO:0000256" key="2">
    <source>
        <dbReference type="ARBA" id="ARBA00022454"/>
    </source>
</evidence>
<dbReference type="SMART" id="SM00355">
    <property type="entry name" value="ZnF_C2H2"/>
    <property type="match status" value="4"/>
</dbReference>
<feature type="domain" description="Post-SET" evidence="10">
    <location>
        <begin position="1532"/>
        <end position="1548"/>
    </location>
</feature>
<dbReference type="PROSITE" id="PS50280">
    <property type="entry name" value="SET"/>
    <property type="match status" value="1"/>
</dbReference>
<dbReference type="InterPro" id="IPR040689">
    <property type="entry name" value="SUVR5_Znf-C2H2_3rpt"/>
</dbReference>
<dbReference type="PANTHER" id="PTHR47325">
    <property type="entry name" value="HISTONE-LYSINE N-METHYLTRANSFERASE SUVR5"/>
    <property type="match status" value="1"/>
</dbReference>
<dbReference type="GO" id="GO:0042054">
    <property type="term" value="F:histone methyltransferase activity"/>
    <property type="evidence" value="ECO:0007669"/>
    <property type="project" value="InterPro"/>
</dbReference>
<dbReference type="SUPFAM" id="SSF82199">
    <property type="entry name" value="SET domain"/>
    <property type="match status" value="1"/>
</dbReference>
<name>A0A438GM94_VITVI</name>
<proteinExistence type="predicted"/>
<evidence type="ECO:0000313" key="12">
    <source>
        <dbReference type="Proteomes" id="UP000288805"/>
    </source>
</evidence>
<evidence type="ECO:0000256" key="3">
    <source>
        <dbReference type="ARBA" id="ARBA00022603"/>
    </source>
</evidence>
<dbReference type="GO" id="GO:0005694">
    <property type="term" value="C:chromosome"/>
    <property type="evidence" value="ECO:0007669"/>
    <property type="project" value="UniProtKB-SubCell"/>
</dbReference>
<evidence type="ECO:0000256" key="1">
    <source>
        <dbReference type="ARBA" id="ARBA00004286"/>
    </source>
</evidence>
<evidence type="ECO:0000256" key="6">
    <source>
        <dbReference type="PROSITE-ProRule" id="PRU00042"/>
    </source>
</evidence>
<dbReference type="InterPro" id="IPR013087">
    <property type="entry name" value="Znf_C2H2_type"/>
</dbReference>
<evidence type="ECO:0000259" key="10">
    <source>
        <dbReference type="PROSITE" id="PS50868"/>
    </source>
</evidence>
<evidence type="ECO:0000313" key="11">
    <source>
        <dbReference type="EMBL" id="RVW73298.1"/>
    </source>
</evidence>
<evidence type="ECO:0000259" key="7">
    <source>
        <dbReference type="PROSITE" id="PS50157"/>
    </source>
</evidence>
<dbReference type="InterPro" id="IPR007728">
    <property type="entry name" value="Pre-SET_dom"/>
</dbReference>
<feature type="domain" description="C2H2-type" evidence="7">
    <location>
        <begin position="892"/>
        <end position="915"/>
    </location>
</feature>
<dbReference type="GO" id="GO:0005634">
    <property type="term" value="C:nucleus"/>
    <property type="evidence" value="ECO:0007669"/>
    <property type="project" value="InterPro"/>
</dbReference>
<dbReference type="InterPro" id="IPR003616">
    <property type="entry name" value="Post-SET_dom"/>
</dbReference>
<dbReference type="InterPro" id="IPR026960">
    <property type="entry name" value="RVT-Znf"/>
</dbReference>
<keyword evidence="6" id="KW-0862">Zinc</keyword>
<evidence type="ECO:0000259" key="9">
    <source>
        <dbReference type="PROSITE" id="PS50867"/>
    </source>
</evidence>
<evidence type="ECO:0000256" key="5">
    <source>
        <dbReference type="ARBA" id="ARBA00022691"/>
    </source>
</evidence>
<feature type="domain" description="SET" evidence="8">
    <location>
        <begin position="1392"/>
        <end position="1525"/>
    </location>
</feature>
<dbReference type="PROSITE" id="PS50157">
    <property type="entry name" value="ZINC_FINGER_C2H2_2"/>
    <property type="match status" value="3"/>
</dbReference>
<feature type="domain" description="C2H2-type" evidence="7">
    <location>
        <begin position="858"/>
        <end position="881"/>
    </location>
</feature>
<keyword evidence="3 11" id="KW-0489">Methyltransferase</keyword>
<dbReference type="GO" id="GO:0032259">
    <property type="term" value="P:methylation"/>
    <property type="evidence" value="ECO:0007669"/>
    <property type="project" value="UniProtKB-KW"/>
</dbReference>
<dbReference type="PANTHER" id="PTHR47325:SF1">
    <property type="entry name" value="HISTONE-LYSINE N-METHYLTRANSFERASE SUVR5"/>
    <property type="match status" value="1"/>
</dbReference>
<dbReference type="Gene3D" id="2.170.270.10">
    <property type="entry name" value="SET domain"/>
    <property type="match status" value="1"/>
</dbReference>
<dbReference type="Pfam" id="PF18868">
    <property type="entry name" value="zf-C2H2_3rep"/>
    <property type="match status" value="1"/>
</dbReference>
<keyword evidence="4 11" id="KW-0808">Transferase</keyword>
<keyword evidence="6" id="KW-0863">Zinc-finger</keyword>
<comment type="caution">
    <text evidence="11">The sequence shown here is derived from an EMBL/GenBank/DDBJ whole genome shotgun (WGS) entry which is preliminary data.</text>
</comment>
<gene>
    <name evidence="11" type="primary">SUVR5_3</name>
    <name evidence="11" type="ORF">CK203_050406</name>
</gene>
<organism evidence="11 12">
    <name type="scientific">Vitis vinifera</name>
    <name type="common">Grape</name>
    <dbReference type="NCBI Taxonomy" id="29760"/>
    <lineage>
        <taxon>Eukaryota</taxon>
        <taxon>Viridiplantae</taxon>
        <taxon>Streptophyta</taxon>
        <taxon>Embryophyta</taxon>
        <taxon>Tracheophyta</taxon>
        <taxon>Spermatophyta</taxon>
        <taxon>Magnoliopsida</taxon>
        <taxon>eudicotyledons</taxon>
        <taxon>Gunneridae</taxon>
        <taxon>Pentapetalae</taxon>
        <taxon>rosids</taxon>
        <taxon>Vitales</taxon>
        <taxon>Vitaceae</taxon>
        <taxon>Viteae</taxon>
        <taxon>Vitis</taxon>
    </lineage>
</organism>
<evidence type="ECO:0000259" key="8">
    <source>
        <dbReference type="PROSITE" id="PS50280"/>
    </source>
</evidence>
<dbReference type="SMART" id="SM00317">
    <property type="entry name" value="SET"/>
    <property type="match status" value="1"/>
</dbReference>
<protein>
    <submittedName>
        <fullName evidence="11">Histone-lysine N-methyltransferase SUVR5</fullName>
    </submittedName>
</protein>
<reference evidence="11 12" key="1">
    <citation type="journal article" date="2018" name="PLoS Genet.">
        <title>Population sequencing reveals clonal diversity and ancestral inbreeding in the grapevine cultivar Chardonnay.</title>
        <authorList>
            <person name="Roach M.J."/>
            <person name="Johnson D.L."/>
            <person name="Bohlmann J."/>
            <person name="van Vuuren H.J."/>
            <person name="Jones S.J."/>
            <person name="Pretorius I.S."/>
            <person name="Schmidt S.A."/>
            <person name="Borneman A.R."/>
        </authorList>
    </citation>
    <scope>NUCLEOTIDE SEQUENCE [LARGE SCALE GENOMIC DNA]</scope>
    <source>
        <strain evidence="12">cv. Chardonnay</strain>
        <tissue evidence="11">Leaf</tissue>
    </source>
</reference>